<dbReference type="EMBL" id="JGYS01000011">
    <property type="protein sequence ID" value="KFI54090.1"/>
    <property type="molecule type" value="Genomic_DNA"/>
</dbReference>
<evidence type="ECO:0000256" key="2">
    <source>
        <dbReference type="ARBA" id="ARBA00023239"/>
    </source>
</evidence>
<dbReference type="OrthoDB" id="482456at2"/>
<dbReference type="GO" id="GO:0046872">
    <property type="term" value="F:metal ion binding"/>
    <property type="evidence" value="ECO:0007669"/>
    <property type="project" value="UniProtKB-KW"/>
</dbReference>
<keyword evidence="1" id="KW-0479">Metal-binding</keyword>
<evidence type="ECO:0000313" key="4">
    <source>
        <dbReference type="Proteomes" id="UP000029072"/>
    </source>
</evidence>
<dbReference type="eggNOG" id="COG2138">
    <property type="taxonomic scope" value="Bacteria"/>
</dbReference>
<dbReference type="AlphaFoldDB" id="A0A087A5P0"/>
<dbReference type="SUPFAM" id="SSF53800">
    <property type="entry name" value="Chelatase"/>
    <property type="match status" value="1"/>
</dbReference>
<dbReference type="GO" id="GO:0016829">
    <property type="term" value="F:lyase activity"/>
    <property type="evidence" value="ECO:0007669"/>
    <property type="project" value="UniProtKB-KW"/>
</dbReference>
<dbReference type="Pfam" id="PF01903">
    <property type="entry name" value="CbiX"/>
    <property type="match status" value="1"/>
</dbReference>
<gene>
    <name evidence="3" type="ORF">BCAL_2310</name>
</gene>
<dbReference type="Gene3D" id="3.40.50.1400">
    <property type="match status" value="2"/>
</dbReference>
<sequence>MTTGYLYVLHGRRGKIPESNLELLAGFIADEGQLGRISFLEGDEQTLEDGITDLQSQPGVDHLVIVPVLLYSATHMRWDIPERSAKVLDPAIKVTVTEPLAETEAVERYLERTLGAAVQAFPNRRVLLIAHGTPHFPEPFEQLQALAARVGKAIGVEIVPTNHVGHPKIEETLVDEHGPFIVERLFLTDGRLAAKMKARVQAIESGDIFLPTLEDDPGIINAIRERLTQAGV</sequence>
<organism evidence="3 4">
    <name type="scientific">Bifidobacterium callitrichos DSM 23973</name>
    <dbReference type="NCBI Taxonomy" id="1437609"/>
    <lineage>
        <taxon>Bacteria</taxon>
        <taxon>Bacillati</taxon>
        <taxon>Actinomycetota</taxon>
        <taxon>Actinomycetes</taxon>
        <taxon>Bifidobacteriales</taxon>
        <taxon>Bifidobacteriaceae</taxon>
        <taxon>Bifidobacterium</taxon>
    </lineage>
</organism>
<dbReference type="RefSeq" id="WP_043166030.1">
    <property type="nucleotide sequence ID" value="NZ_JDUV01000009.1"/>
</dbReference>
<evidence type="ECO:0000256" key="1">
    <source>
        <dbReference type="ARBA" id="ARBA00022723"/>
    </source>
</evidence>
<reference evidence="3 4" key="1">
    <citation type="submission" date="2014-03" db="EMBL/GenBank/DDBJ databases">
        <title>Genomics of Bifidobacteria.</title>
        <authorList>
            <person name="Ventura M."/>
            <person name="Milani C."/>
            <person name="Lugli G.A."/>
        </authorList>
    </citation>
    <scope>NUCLEOTIDE SEQUENCE [LARGE SCALE GENOMIC DNA]</scope>
    <source>
        <strain evidence="3 4">DSM 23973</strain>
    </source>
</reference>
<name>A0A087A5P0_9BIFI</name>
<dbReference type="STRING" id="1437609.BCAL_2310"/>
<keyword evidence="2" id="KW-0456">Lyase</keyword>
<comment type="caution">
    <text evidence="3">The sequence shown here is derived from an EMBL/GenBank/DDBJ whole genome shotgun (WGS) entry which is preliminary data.</text>
</comment>
<dbReference type="InterPro" id="IPR002762">
    <property type="entry name" value="CbiX-like"/>
</dbReference>
<dbReference type="Proteomes" id="UP000029072">
    <property type="component" value="Unassembled WGS sequence"/>
</dbReference>
<protein>
    <submittedName>
        <fullName evidence="3">Transcriptional regulator</fullName>
    </submittedName>
</protein>
<evidence type="ECO:0000313" key="3">
    <source>
        <dbReference type="EMBL" id="KFI54090.1"/>
    </source>
</evidence>
<proteinExistence type="predicted"/>
<accession>A0A087A5P0</accession>